<feature type="chain" id="PRO_5047339551" description="GerMN domain-containing protein" evidence="2">
    <location>
        <begin position="30"/>
        <end position="233"/>
    </location>
</feature>
<sequence length="233" mass="22588">MNHRRTASRPLLATGALTAVLALTLTACGQGGGDATESPSATPSASESASASPSASASESASSSPSQSASSSPSASASPSATASASASETAAAASEATVYWVGPAGQSGGIEFPGCGEVLIEDAVSVSGAGAVGDPSLVEAGLQALFAERSFDVGSDGLMNALYQSELTVQDVTIDGDTVIVDLTGQPMSAGTCADPQIIAQLENTAIANAGTYDAESLGAAAPLPDVMSQKG</sequence>
<dbReference type="EMBL" id="JBDXMX010000002">
    <property type="protein sequence ID" value="MEO9247257.1"/>
    <property type="molecule type" value="Genomic_DNA"/>
</dbReference>
<dbReference type="PROSITE" id="PS51257">
    <property type="entry name" value="PROKAR_LIPOPROTEIN"/>
    <property type="match status" value="1"/>
</dbReference>
<dbReference type="Proteomes" id="UP001484097">
    <property type="component" value="Unassembled WGS sequence"/>
</dbReference>
<name>A0ABV0IIF3_9MICC</name>
<protein>
    <recommendedName>
        <fullName evidence="5">GerMN domain-containing protein</fullName>
    </recommendedName>
</protein>
<keyword evidence="4" id="KW-1185">Reference proteome</keyword>
<accession>A0ABV0IIF3</accession>
<comment type="caution">
    <text evidence="3">The sequence shown here is derived from an EMBL/GenBank/DDBJ whole genome shotgun (WGS) entry which is preliminary data.</text>
</comment>
<feature type="signal peptide" evidence="2">
    <location>
        <begin position="1"/>
        <end position="29"/>
    </location>
</feature>
<keyword evidence="2" id="KW-0732">Signal</keyword>
<proteinExistence type="predicted"/>
<evidence type="ECO:0000256" key="1">
    <source>
        <dbReference type="SAM" id="MobiDB-lite"/>
    </source>
</evidence>
<evidence type="ECO:0000256" key="2">
    <source>
        <dbReference type="SAM" id="SignalP"/>
    </source>
</evidence>
<evidence type="ECO:0000313" key="4">
    <source>
        <dbReference type="Proteomes" id="UP001484097"/>
    </source>
</evidence>
<feature type="region of interest" description="Disordered" evidence="1">
    <location>
        <begin position="29"/>
        <end position="81"/>
    </location>
</feature>
<evidence type="ECO:0000313" key="3">
    <source>
        <dbReference type="EMBL" id="MEO9247257.1"/>
    </source>
</evidence>
<reference evidence="3 4" key="1">
    <citation type="submission" date="2024-05" db="EMBL/GenBank/DDBJ databases">
        <authorList>
            <person name="Yi C."/>
        </authorList>
    </citation>
    <scope>NUCLEOTIDE SEQUENCE [LARGE SCALE GENOMIC DNA]</scope>
    <source>
        <strain evidence="3 4">XS13</strain>
    </source>
</reference>
<gene>
    <name evidence="3" type="ORF">ABDK96_06155</name>
</gene>
<organism evidence="3 4">
    <name type="scientific">Citricoccus nitrophenolicus</name>
    <dbReference type="NCBI Taxonomy" id="863575"/>
    <lineage>
        <taxon>Bacteria</taxon>
        <taxon>Bacillati</taxon>
        <taxon>Actinomycetota</taxon>
        <taxon>Actinomycetes</taxon>
        <taxon>Micrococcales</taxon>
        <taxon>Micrococcaceae</taxon>
        <taxon>Citricoccus</taxon>
    </lineage>
</organism>
<feature type="compositionally biased region" description="Low complexity" evidence="1">
    <location>
        <begin position="35"/>
        <end position="81"/>
    </location>
</feature>
<evidence type="ECO:0008006" key="5">
    <source>
        <dbReference type="Google" id="ProtNLM"/>
    </source>
</evidence>
<dbReference type="RefSeq" id="WP_347919759.1">
    <property type="nucleotide sequence ID" value="NZ_JBDXMX010000002.1"/>
</dbReference>